<feature type="transmembrane region" description="Helical" evidence="1">
    <location>
        <begin position="50"/>
        <end position="69"/>
    </location>
</feature>
<feature type="transmembrane region" description="Helical" evidence="1">
    <location>
        <begin position="156"/>
        <end position="177"/>
    </location>
</feature>
<accession>A0A1X9NIZ0</accession>
<gene>
    <name evidence="2" type="ORF">BST96_17840</name>
</gene>
<evidence type="ECO:0000256" key="1">
    <source>
        <dbReference type="SAM" id="Phobius"/>
    </source>
</evidence>
<keyword evidence="1" id="KW-0812">Transmembrane</keyword>
<feature type="transmembrane region" description="Helical" evidence="1">
    <location>
        <begin position="121"/>
        <end position="144"/>
    </location>
</feature>
<feature type="transmembrane region" description="Helical" evidence="1">
    <location>
        <begin position="89"/>
        <end position="109"/>
    </location>
</feature>
<protein>
    <submittedName>
        <fullName evidence="2">Uncharacterized protein</fullName>
    </submittedName>
</protein>
<feature type="transmembrane region" description="Helical" evidence="1">
    <location>
        <begin position="198"/>
        <end position="217"/>
    </location>
</feature>
<sequence length="228" mass="26115">MPTDKLFANTPNIPWLDSFIYGLMGLVVVLAILLLLAGRGKDTRVYDAKLAWLRAWIYFSACWIISWATGVLPVLLSSPLLNPEHLTELSWQAFMVVGWAVVLFGYLYIWPKGTVTYNRKLYPLSTLVLGVVWGLSEAQLFLSFWAIGESFIDRTWLIALFTYLLVSMSNGPLHFFYWDRYVSPDHNIYEWNMKKVGLAHNPTLIVALIYLSVWGIYGCISCGRLLDY</sequence>
<dbReference type="KEGG" id="osg:BST96_17840"/>
<dbReference type="RefSeq" id="WP_085759996.1">
    <property type="nucleotide sequence ID" value="NZ_CP019343.1"/>
</dbReference>
<dbReference type="AlphaFoldDB" id="A0A1X9NIZ0"/>
<proteinExistence type="predicted"/>
<dbReference type="EMBL" id="CP019343">
    <property type="protein sequence ID" value="ARN75805.1"/>
    <property type="molecule type" value="Genomic_DNA"/>
</dbReference>
<organism evidence="2 3">
    <name type="scientific">Oceanicoccus sagamiensis</name>
    <dbReference type="NCBI Taxonomy" id="716816"/>
    <lineage>
        <taxon>Bacteria</taxon>
        <taxon>Pseudomonadati</taxon>
        <taxon>Pseudomonadota</taxon>
        <taxon>Gammaproteobacteria</taxon>
        <taxon>Cellvibrionales</taxon>
        <taxon>Spongiibacteraceae</taxon>
        <taxon>Oceanicoccus</taxon>
    </lineage>
</organism>
<keyword evidence="1" id="KW-0472">Membrane</keyword>
<evidence type="ECO:0000313" key="2">
    <source>
        <dbReference type="EMBL" id="ARN75805.1"/>
    </source>
</evidence>
<dbReference type="OrthoDB" id="5733558at2"/>
<feature type="transmembrane region" description="Helical" evidence="1">
    <location>
        <begin position="20"/>
        <end position="38"/>
    </location>
</feature>
<evidence type="ECO:0000313" key="3">
    <source>
        <dbReference type="Proteomes" id="UP000193450"/>
    </source>
</evidence>
<keyword evidence="1" id="KW-1133">Transmembrane helix</keyword>
<reference evidence="2 3" key="1">
    <citation type="submission" date="2016-11" db="EMBL/GenBank/DDBJ databases">
        <title>Trade-off between light-utilization and light-protection in marine flavobacteria.</title>
        <authorList>
            <person name="Kumagai Y."/>
        </authorList>
    </citation>
    <scope>NUCLEOTIDE SEQUENCE [LARGE SCALE GENOMIC DNA]</scope>
    <source>
        <strain evidence="2 3">NBRC 107125</strain>
    </source>
</reference>
<keyword evidence="3" id="KW-1185">Reference proteome</keyword>
<name>A0A1X9NIZ0_9GAMM</name>
<dbReference type="Proteomes" id="UP000193450">
    <property type="component" value="Chromosome"/>
</dbReference>